<protein>
    <submittedName>
        <fullName evidence="1">Uncharacterized protein</fullName>
    </submittedName>
</protein>
<dbReference type="AlphaFoldDB" id="M5EKM1"/>
<accession>M5EKM1</accession>
<proteinExistence type="predicted"/>
<reference evidence="1 2" key="1">
    <citation type="submission" date="2013-02" db="EMBL/GenBank/DDBJ databases">
        <authorList>
            <person name="Genoscope - CEA"/>
        </authorList>
    </citation>
    <scope>NUCLEOTIDE SEQUENCE [LARGE SCALE GENOMIC DNA]</scope>
    <source>
        <strain evidence="1 2">STM 2683</strain>
    </source>
</reference>
<comment type="caution">
    <text evidence="1">The sequence shown here is derived from an EMBL/GenBank/DDBJ whole genome shotgun (WGS) entry which is preliminary data.</text>
</comment>
<evidence type="ECO:0000313" key="1">
    <source>
        <dbReference type="EMBL" id="CCV04847.1"/>
    </source>
</evidence>
<organism evidence="1 2">
    <name type="scientific">Mesorhizobium metallidurans STM 2683</name>
    <dbReference type="NCBI Taxonomy" id="1297569"/>
    <lineage>
        <taxon>Bacteria</taxon>
        <taxon>Pseudomonadati</taxon>
        <taxon>Pseudomonadota</taxon>
        <taxon>Alphaproteobacteria</taxon>
        <taxon>Hyphomicrobiales</taxon>
        <taxon>Phyllobacteriaceae</taxon>
        <taxon>Mesorhizobium</taxon>
    </lineage>
</organism>
<evidence type="ECO:0000313" key="2">
    <source>
        <dbReference type="Proteomes" id="UP000012062"/>
    </source>
</evidence>
<keyword evidence="2" id="KW-1185">Reference proteome</keyword>
<gene>
    <name evidence="1" type="ORF">MESS2_1420011</name>
</gene>
<dbReference type="EMBL" id="CAUM01000049">
    <property type="protein sequence ID" value="CCV04847.1"/>
    <property type="molecule type" value="Genomic_DNA"/>
</dbReference>
<name>M5EKM1_9HYPH</name>
<sequence length="34" mass="3641">MFKICHSILPGQKTSTGLAPMLITLAGLDRSSRP</sequence>
<dbReference type="Proteomes" id="UP000012062">
    <property type="component" value="Unassembled WGS sequence"/>
</dbReference>